<dbReference type="EMBL" id="CP011125">
    <property type="protein sequence ID" value="AKF07715.1"/>
    <property type="molecule type" value="Genomic_DNA"/>
</dbReference>
<evidence type="ECO:0000313" key="6">
    <source>
        <dbReference type="Proteomes" id="UP000034883"/>
    </source>
</evidence>
<keyword evidence="6" id="KW-1185">Reference proteome</keyword>
<dbReference type="InterPro" id="IPR011990">
    <property type="entry name" value="TPR-like_helical_dom_sf"/>
</dbReference>
<reference evidence="5 6" key="1">
    <citation type="submission" date="2015-03" db="EMBL/GenBank/DDBJ databases">
        <title>Genome assembly of Sandaracinus amylolyticus DSM 53668.</title>
        <authorList>
            <person name="Sharma G."/>
            <person name="Subramanian S."/>
        </authorList>
    </citation>
    <scope>NUCLEOTIDE SEQUENCE [LARGE SCALE GENOMIC DNA]</scope>
    <source>
        <strain evidence="5 6">DSM 53668</strain>
    </source>
</reference>
<organism evidence="5 6">
    <name type="scientific">Sandaracinus amylolyticus</name>
    <dbReference type="NCBI Taxonomy" id="927083"/>
    <lineage>
        <taxon>Bacteria</taxon>
        <taxon>Pseudomonadati</taxon>
        <taxon>Myxococcota</taxon>
        <taxon>Polyangia</taxon>
        <taxon>Polyangiales</taxon>
        <taxon>Sandaracinaceae</taxon>
        <taxon>Sandaracinus</taxon>
    </lineage>
</organism>
<evidence type="ECO:0000256" key="2">
    <source>
        <dbReference type="SAM" id="MobiDB-lite"/>
    </source>
</evidence>
<dbReference type="STRING" id="927083.DB32_004864"/>
<dbReference type="InterPro" id="IPR019734">
    <property type="entry name" value="TPR_rpt"/>
</dbReference>
<evidence type="ECO:0000256" key="1">
    <source>
        <dbReference type="PROSITE-ProRule" id="PRU00339"/>
    </source>
</evidence>
<keyword evidence="3" id="KW-0472">Membrane</keyword>
<sequence>MRAAAIVAPMRALVLIVALLVAPSVVRAQDDDEALPIDPPADAQPPADTSRDEEARALFAAGRTAFEAGRFSDALSYFQRSYELSGRSMLLFNIGSAHDRMRQDVEALAAFEAYLRAVPNAPNAREVEARVEVLRRAIAQREPAPETTVEAPAPEPEIAIAPEVDPAPVAPQPAPERAFAPIGSSILGGLALITGGVAVWSWVDANARYEGLETGCFAMRGACTDAEIDASGVDTQVTVTNVLLASSLALAAAAVVVLVLEIPMGGDDDEGAPAVALRAGPTSVAVEGRF</sequence>
<name>A0A0F6W5D2_9BACT</name>
<dbReference type="SUPFAM" id="SSF48452">
    <property type="entry name" value="TPR-like"/>
    <property type="match status" value="1"/>
</dbReference>
<keyword evidence="4" id="KW-0732">Signal</keyword>
<protein>
    <recommendedName>
        <fullName evidence="7">Tetratricopeptide repeat protein</fullName>
    </recommendedName>
</protein>
<evidence type="ECO:0000313" key="5">
    <source>
        <dbReference type="EMBL" id="AKF07715.1"/>
    </source>
</evidence>
<keyword evidence="1" id="KW-0802">TPR repeat</keyword>
<proteinExistence type="predicted"/>
<evidence type="ECO:0000256" key="3">
    <source>
        <dbReference type="SAM" id="Phobius"/>
    </source>
</evidence>
<dbReference type="Proteomes" id="UP000034883">
    <property type="component" value="Chromosome"/>
</dbReference>
<feature type="chain" id="PRO_5002511307" description="Tetratricopeptide repeat protein" evidence="4">
    <location>
        <begin position="29"/>
        <end position="290"/>
    </location>
</feature>
<feature type="region of interest" description="Disordered" evidence="2">
    <location>
        <begin position="32"/>
        <end position="52"/>
    </location>
</feature>
<dbReference type="AlphaFoldDB" id="A0A0F6W5D2"/>
<dbReference type="Gene3D" id="1.25.40.10">
    <property type="entry name" value="Tetratricopeptide repeat domain"/>
    <property type="match status" value="1"/>
</dbReference>
<keyword evidence="3" id="KW-1133">Transmembrane helix</keyword>
<dbReference type="PROSITE" id="PS50005">
    <property type="entry name" value="TPR"/>
    <property type="match status" value="1"/>
</dbReference>
<evidence type="ECO:0000256" key="4">
    <source>
        <dbReference type="SAM" id="SignalP"/>
    </source>
</evidence>
<gene>
    <name evidence="5" type="ORF">DB32_004864</name>
</gene>
<keyword evidence="3" id="KW-0812">Transmembrane</keyword>
<evidence type="ECO:0008006" key="7">
    <source>
        <dbReference type="Google" id="ProtNLM"/>
    </source>
</evidence>
<dbReference type="KEGG" id="samy:DB32_004864"/>
<feature type="repeat" description="TPR" evidence="1">
    <location>
        <begin position="55"/>
        <end position="88"/>
    </location>
</feature>
<feature type="signal peptide" evidence="4">
    <location>
        <begin position="1"/>
        <end position="28"/>
    </location>
</feature>
<feature type="transmembrane region" description="Helical" evidence="3">
    <location>
        <begin position="242"/>
        <end position="260"/>
    </location>
</feature>
<accession>A0A0F6W5D2</accession>